<keyword evidence="1" id="KW-0732">Signal</keyword>
<organism evidence="2 3">
    <name type="scientific">Janthinobacterium lividum</name>
    <dbReference type="NCBI Taxonomy" id="29581"/>
    <lineage>
        <taxon>Bacteria</taxon>
        <taxon>Pseudomonadati</taxon>
        <taxon>Pseudomonadota</taxon>
        <taxon>Betaproteobacteria</taxon>
        <taxon>Burkholderiales</taxon>
        <taxon>Oxalobacteraceae</taxon>
        <taxon>Janthinobacterium</taxon>
    </lineage>
</organism>
<accession>A0A031GSX8</accession>
<name>A0A031GSX8_9BURK</name>
<feature type="signal peptide" evidence="1">
    <location>
        <begin position="1"/>
        <end position="20"/>
    </location>
</feature>
<gene>
    <name evidence="2" type="ORF">SAMN03097694_2320</name>
</gene>
<protein>
    <submittedName>
        <fullName evidence="2">Uncharacterized protein</fullName>
    </submittedName>
</protein>
<evidence type="ECO:0000313" key="3">
    <source>
        <dbReference type="Proteomes" id="UP000182489"/>
    </source>
</evidence>
<dbReference type="EMBL" id="FPKH01000001">
    <property type="protein sequence ID" value="SFX46610.1"/>
    <property type="molecule type" value="Genomic_DNA"/>
</dbReference>
<feature type="chain" id="PRO_5044051074" evidence="1">
    <location>
        <begin position="21"/>
        <end position="167"/>
    </location>
</feature>
<reference evidence="2 3" key="1">
    <citation type="submission" date="2016-11" db="EMBL/GenBank/DDBJ databases">
        <authorList>
            <person name="Varghese N."/>
            <person name="Submissions S."/>
        </authorList>
    </citation>
    <scope>NUCLEOTIDE SEQUENCE [LARGE SCALE GENOMIC DNA]</scope>
    <source>
        <strain evidence="2 3">NFR18</strain>
    </source>
</reference>
<proteinExistence type="predicted"/>
<sequence length="167" mass="18523">MRYCLSLLIYAMLMALPLKANTMTSTHAPLSISLQCLGNAGCVYERKPIDVLVTIRNDGSRDIGFPLDYLRKSGPIVKFIDTDTGAVTYARRGLANPALKTKFTTIAPGASISMEIDIHPTDIETFRIKRVDISVEVILKGDIRIDGETELQDYQGGAKIRIFEKEE</sequence>
<evidence type="ECO:0000256" key="1">
    <source>
        <dbReference type="SAM" id="SignalP"/>
    </source>
</evidence>
<dbReference type="AlphaFoldDB" id="A0A031GSX8"/>
<evidence type="ECO:0000313" key="2">
    <source>
        <dbReference type="EMBL" id="SFX46610.1"/>
    </source>
</evidence>
<comment type="caution">
    <text evidence="2">The sequence shown here is derived from an EMBL/GenBank/DDBJ whole genome shotgun (WGS) entry which is preliminary data.</text>
</comment>
<dbReference type="Proteomes" id="UP000182489">
    <property type="component" value="Unassembled WGS sequence"/>
</dbReference>